<dbReference type="SUPFAM" id="SSF51338">
    <property type="entry name" value="Composite domain of metallo-dependent hydrolases"/>
    <property type="match status" value="1"/>
</dbReference>
<comment type="catalytic activity">
    <reaction evidence="4">
        <text>adenine + H2O + H(+) = hypoxanthine + NH4(+)</text>
        <dbReference type="Rhea" id="RHEA:23688"/>
        <dbReference type="ChEBI" id="CHEBI:15377"/>
        <dbReference type="ChEBI" id="CHEBI:15378"/>
        <dbReference type="ChEBI" id="CHEBI:16708"/>
        <dbReference type="ChEBI" id="CHEBI:17368"/>
        <dbReference type="ChEBI" id="CHEBI:28938"/>
        <dbReference type="EC" id="3.5.4.2"/>
    </reaction>
</comment>
<gene>
    <name evidence="7" type="ORF">ACFQ2J_17705</name>
</gene>
<name>A0ABW3L4P8_9BACI</name>
<dbReference type="Gene3D" id="3.20.20.140">
    <property type="entry name" value="Metal-dependent hydrolases"/>
    <property type="match status" value="1"/>
</dbReference>
<dbReference type="PANTHER" id="PTHR11113">
    <property type="entry name" value="N-ACETYLGLUCOSAMINE-6-PHOSPHATE DEACETYLASE"/>
    <property type="match status" value="1"/>
</dbReference>
<dbReference type="InterPro" id="IPR011059">
    <property type="entry name" value="Metal-dep_hydrolase_composite"/>
</dbReference>
<protein>
    <recommendedName>
        <fullName evidence="2">adenine deaminase</fullName>
        <ecNumber evidence="2">3.5.4.2</ecNumber>
    </recommendedName>
</protein>
<organism evidence="7 8">
    <name type="scientific">Thalassobacillus hwangdonensis</name>
    <dbReference type="NCBI Taxonomy" id="546108"/>
    <lineage>
        <taxon>Bacteria</taxon>
        <taxon>Bacillati</taxon>
        <taxon>Bacillota</taxon>
        <taxon>Bacilli</taxon>
        <taxon>Bacillales</taxon>
        <taxon>Bacillaceae</taxon>
        <taxon>Thalassobacillus</taxon>
    </lineage>
</organism>
<evidence type="ECO:0000259" key="6">
    <source>
        <dbReference type="Pfam" id="PF13382"/>
    </source>
</evidence>
<evidence type="ECO:0000256" key="2">
    <source>
        <dbReference type="ARBA" id="ARBA00012782"/>
    </source>
</evidence>
<reference evidence="8" key="1">
    <citation type="journal article" date="2019" name="Int. J. Syst. Evol. Microbiol.">
        <title>The Global Catalogue of Microorganisms (GCM) 10K type strain sequencing project: providing services to taxonomists for standard genome sequencing and annotation.</title>
        <authorList>
            <consortium name="The Broad Institute Genomics Platform"/>
            <consortium name="The Broad Institute Genome Sequencing Center for Infectious Disease"/>
            <person name="Wu L."/>
            <person name="Ma J."/>
        </authorList>
    </citation>
    <scope>NUCLEOTIDE SEQUENCE [LARGE SCALE GENOMIC DNA]</scope>
    <source>
        <strain evidence="8">CCUG 56607</strain>
    </source>
</reference>
<dbReference type="Pfam" id="PF13382">
    <property type="entry name" value="Adenine_deam_C"/>
    <property type="match status" value="1"/>
</dbReference>
<evidence type="ECO:0000259" key="5">
    <source>
        <dbReference type="Pfam" id="PF01979"/>
    </source>
</evidence>
<sequence length="580" mass="66268">MNEQRFRWRNKQLREHVAVMDGKLAPTKLIKHATYLNVHMKEWMDAHIWIYQDRIIYVGEDLPETTEGTEVIDAKGQYLVPGYVEPHAHPFQLYNPQSLAHYATQTGTTTLVNDNLMWLFLHDKKKAFSLLEELAQLPASVFWWSRYDSQSMLQEKDQRKFERDMMDWLEHDAVIQGGELTAWPEVMNGDDQMLHWMQETTRLRKPIEGHLPGSSDRTLTKMMLLGVNSDHESMTADDVLKRLRLGYNVGLRYSSIRPDLPEILKDLVERGHTQFDHMMMTTDGSTPSYYRDGVMNTCIQIAIDAGVPVIDAYLMGSYNAARHFQIDHRTGSIAPGRVAHINFLNSPDQPAPHSVLAKGEWIRKDEELVHQFKSFEWEEKGVAPVKLDWDLTEDDLQFSTPVGLEMANDVIMKPYPVNIDPAMQKISKDFDESFLMLVDREGEWRVNTLLKGFTTSLGGLVSTYSNTGDIILTGKNKGDMKLAFQRMKEIGGGIVLAHEGEVVYELPLRVGGKMTDVSMETLIEQEKVLADLVKSHGYQFGDPVYTLLFLSSVHLPFIRVTPAGIIDVKKKEVLFPAIMR</sequence>
<dbReference type="RefSeq" id="WP_386063738.1">
    <property type="nucleotide sequence ID" value="NZ_JBHTKL010000006.1"/>
</dbReference>
<dbReference type="Pfam" id="PF01979">
    <property type="entry name" value="Amidohydro_1"/>
    <property type="match status" value="1"/>
</dbReference>
<dbReference type="InterPro" id="IPR032466">
    <property type="entry name" value="Metal_Hydrolase"/>
</dbReference>
<feature type="domain" description="Amidohydrolase-related" evidence="5">
    <location>
        <begin position="78"/>
        <end position="361"/>
    </location>
</feature>
<dbReference type="EC" id="3.5.4.2" evidence="2"/>
<dbReference type="InterPro" id="IPR006680">
    <property type="entry name" value="Amidohydro-rel"/>
</dbReference>
<comment type="similarity">
    <text evidence="1">Belongs to the metallo-dependent hydrolases superfamily. Adenine deaminase family.</text>
</comment>
<dbReference type="Proteomes" id="UP001596990">
    <property type="component" value="Unassembled WGS sequence"/>
</dbReference>
<evidence type="ECO:0000313" key="8">
    <source>
        <dbReference type="Proteomes" id="UP001596990"/>
    </source>
</evidence>
<evidence type="ECO:0000256" key="3">
    <source>
        <dbReference type="ARBA" id="ARBA00022801"/>
    </source>
</evidence>
<dbReference type="InterPro" id="IPR026912">
    <property type="entry name" value="Adenine_deam_C"/>
</dbReference>
<dbReference type="Gene3D" id="2.30.40.10">
    <property type="entry name" value="Urease, subunit C, domain 1"/>
    <property type="match status" value="1"/>
</dbReference>
<accession>A0ABW3L4P8</accession>
<comment type="caution">
    <text evidence="7">The sequence shown here is derived from an EMBL/GenBank/DDBJ whole genome shotgun (WGS) entry which is preliminary data.</text>
</comment>
<dbReference type="PANTHER" id="PTHR11113:SF6">
    <property type="entry name" value="ADENINE DEAMINASE YERA-RELATED"/>
    <property type="match status" value="1"/>
</dbReference>
<proteinExistence type="inferred from homology"/>
<dbReference type="EMBL" id="JBHTKL010000006">
    <property type="protein sequence ID" value="MFD1021029.1"/>
    <property type="molecule type" value="Genomic_DNA"/>
</dbReference>
<keyword evidence="3" id="KW-0378">Hydrolase</keyword>
<evidence type="ECO:0000313" key="7">
    <source>
        <dbReference type="EMBL" id="MFD1021029.1"/>
    </source>
</evidence>
<evidence type="ECO:0000256" key="1">
    <source>
        <dbReference type="ARBA" id="ARBA00006773"/>
    </source>
</evidence>
<feature type="domain" description="Adenine deaminase C-terminal" evidence="6">
    <location>
        <begin position="426"/>
        <end position="571"/>
    </location>
</feature>
<evidence type="ECO:0000256" key="4">
    <source>
        <dbReference type="ARBA" id="ARBA00047720"/>
    </source>
</evidence>
<keyword evidence="8" id="KW-1185">Reference proteome</keyword>
<dbReference type="SUPFAM" id="SSF51556">
    <property type="entry name" value="Metallo-dependent hydrolases"/>
    <property type="match status" value="1"/>
</dbReference>